<dbReference type="PROSITE" id="PS00725">
    <property type="entry name" value="GERMIN"/>
    <property type="match status" value="1"/>
</dbReference>
<evidence type="ECO:0000313" key="3">
    <source>
        <dbReference type="Proteomes" id="UP001056035"/>
    </source>
</evidence>
<dbReference type="RefSeq" id="WP_254572512.1">
    <property type="nucleotide sequence ID" value="NZ_CP098502.1"/>
</dbReference>
<dbReference type="EMBL" id="CP098502">
    <property type="protein sequence ID" value="UTI65834.1"/>
    <property type="molecule type" value="Genomic_DNA"/>
</dbReference>
<accession>A0ABY5DY34</accession>
<dbReference type="Pfam" id="PF07883">
    <property type="entry name" value="Cupin_2"/>
    <property type="match status" value="1"/>
</dbReference>
<evidence type="ECO:0000313" key="2">
    <source>
        <dbReference type="EMBL" id="UTI65834.1"/>
    </source>
</evidence>
<keyword evidence="3" id="KW-1185">Reference proteome</keyword>
<dbReference type="InterPro" id="IPR019780">
    <property type="entry name" value="Germin_Mn-BS"/>
</dbReference>
<protein>
    <submittedName>
        <fullName evidence="2">Cupin domain-containing protein</fullName>
    </submittedName>
</protein>
<feature type="domain" description="Cupin type-1" evidence="1">
    <location>
        <begin position="4"/>
        <end position="130"/>
    </location>
</feature>
<organism evidence="2 3">
    <name type="scientific">Paraconexibacter antarcticus</name>
    <dbReference type="NCBI Taxonomy" id="2949664"/>
    <lineage>
        <taxon>Bacteria</taxon>
        <taxon>Bacillati</taxon>
        <taxon>Actinomycetota</taxon>
        <taxon>Thermoleophilia</taxon>
        <taxon>Solirubrobacterales</taxon>
        <taxon>Paraconexibacteraceae</taxon>
        <taxon>Paraconexibacter</taxon>
    </lineage>
</organism>
<dbReference type="Gene3D" id="2.60.120.10">
    <property type="entry name" value="Jelly Rolls"/>
    <property type="match status" value="1"/>
</dbReference>
<name>A0ABY5DY34_9ACTN</name>
<evidence type="ECO:0000259" key="1">
    <source>
        <dbReference type="SMART" id="SM00835"/>
    </source>
</evidence>
<dbReference type="InterPro" id="IPR014710">
    <property type="entry name" value="RmlC-like_jellyroll"/>
</dbReference>
<dbReference type="InterPro" id="IPR006045">
    <property type="entry name" value="Cupin_1"/>
</dbReference>
<gene>
    <name evidence="2" type="ORF">NBH00_06355</name>
</gene>
<dbReference type="InterPro" id="IPR013096">
    <property type="entry name" value="Cupin_2"/>
</dbReference>
<dbReference type="PANTHER" id="PTHR36114:SF4">
    <property type="entry name" value="CUPIN 2 CONSERVED BARREL DOMAIN-CONTAINING PROTEIN"/>
    <property type="match status" value="1"/>
</dbReference>
<dbReference type="Proteomes" id="UP001056035">
    <property type="component" value="Chromosome"/>
</dbReference>
<dbReference type="CDD" id="cd02214">
    <property type="entry name" value="cupin_MJ1618"/>
    <property type="match status" value="1"/>
</dbReference>
<dbReference type="InterPro" id="IPR011051">
    <property type="entry name" value="RmlC_Cupin_sf"/>
</dbReference>
<proteinExistence type="predicted"/>
<dbReference type="SUPFAM" id="SSF51182">
    <property type="entry name" value="RmlC-like cupins"/>
    <property type="match status" value="1"/>
</dbReference>
<sequence>MHVRNLEAAEPFVTADGSTIRELAGRVALPSVNQSLAEATVPAGGATTAHYHPVAEELYFITAGEGSLRLADETRDVRPGDCIVIPPGVEHKLTNTGAGDLKLLCCCAPAYRHEDTVLTEDVPAGGGTAS</sequence>
<dbReference type="PANTHER" id="PTHR36114">
    <property type="entry name" value="16.7 KDA PROTEIN IN WHIE LOCUS"/>
    <property type="match status" value="1"/>
</dbReference>
<dbReference type="SMART" id="SM00835">
    <property type="entry name" value="Cupin_1"/>
    <property type="match status" value="1"/>
</dbReference>
<reference evidence="2 3" key="1">
    <citation type="submission" date="2022-06" db="EMBL/GenBank/DDBJ databases">
        <title>Paraconexibacter antarcticus.</title>
        <authorList>
            <person name="Kim C.S."/>
        </authorList>
    </citation>
    <scope>NUCLEOTIDE SEQUENCE [LARGE SCALE GENOMIC DNA]</scope>
    <source>
        <strain evidence="2 3">02-257</strain>
    </source>
</reference>
<dbReference type="InterPro" id="IPR052044">
    <property type="entry name" value="PKS_Associated_Protein"/>
</dbReference>